<proteinExistence type="predicted"/>
<protein>
    <submittedName>
        <fullName evidence="2">Spindle pole body protein Sfi1</fullName>
    </submittedName>
</protein>
<dbReference type="AlphaFoldDB" id="A0A9X0DAA5"/>
<feature type="compositionally biased region" description="Basic and acidic residues" evidence="1">
    <location>
        <begin position="1"/>
        <end position="10"/>
    </location>
</feature>
<dbReference type="Proteomes" id="UP001163046">
    <property type="component" value="Unassembled WGS sequence"/>
</dbReference>
<reference evidence="2" key="1">
    <citation type="submission" date="2023-01" db="EMBL/GenBank/DDBJ databases">
        <title>Genome assembly of the deep-sea coral Lophelia pertusa.</title>
        <authorList>
            <person name="Herrera S."/>
            <person name="Cordes E."/>
        </authorList>
    </citation>
    <scope>NUCLEOTIDE SEQUENCE</scope>
    <source>
        <strain evidence="2">USNM1676648</strain>
        <tissue evidence="2">Polyp</tissue>
    </source>
</reference>
<sequence>MQEDSPGSREKRMRNVRYSTPTKPKPLSVSTAWQKAKEFASKDDKATRVLAKQAILKELRTQLVVRAQGIAPQDRRKGETTGNDSEHLKSSNLKEEERKAVKFSSKIPRRLDGAQKRQTKSTAQTEQKRPHHKSASADKSDERFQETRRRFLAKKYLFIWRKKTYGRVAPTAARTHYERKLKQRTLQVWQDIWWSGRRGWKLNVRADYHNRYRLWQKSWKAWREYISHCRTKTTKDKLAHHRAHHALLAKCWSGWKEYIGTRRRKRQQTDRAMDLAENQLKKRVWERWLAQLAFKQNLQYMDHEALQFWAASLMSKAWRIWTSACFAKTEEKEKMRVASRFCDRTLLLRVWRGLKNYRSIRKLKQLQHGAGSRHFSVILLKKSFHIWVARWQRQVELAQFDDLVSYKGDMAIARRAFVHWKYYVVLKHDEYENEDIAADHYTQHLLKTCFNALHLQAVQRKLKDMRLKMADDLWQKFQLQRVWNVWLKRCEHSEELKLYSVSRKARAHHNFQLKRKLFTIWVRYCQWRRFRKSQYGKADYHFCERALPRYFCRMMIFVDLMHSNKEDNLAAGKFRQEALLAKTFYLWWSKYQQMMDIRMMERMAILHNDEVIKRRCLQFWLQRAGKELHERKLEAVADDHHNQRLLLMGITRWREFNREMKESRSVHHSSVRHYYIHLLKKTWTAWQQFVHHRQVKWQKQARANLYYQQHLLCHVISAWKDHQKHVKAVETHCDERLQMHNLDRLRSAFGMWKQNVTENREERRNKHVAKTLFNQTLLSKSFSCWREFSTHHAIKKWQQWQRVQEIQQKLEKGKLNRSFRAWKSFTKKSVQDTTLRNKACSHHNKTLLGKAMLAWKGYIHLCFRIKILQRQSMWLHNRRITAAFFRKWKKQHSVVVQEKRQTVLALWHWSVNLQRKAFYALLEYAIARKRKAVRIAGALEERRNRLLRTGVTQWMKVGFHLASERSRLAQERQLEVCEILPDVISQVYLLHHLITIPFLDHVLTGCSLCAPVRVSLRDALETSNS</sequence>
<dbReference type="InterPro" id="IPR052270">
    <property type="entry name" value="CACF_protein"/>
</dbReference>
<gene>
    <name evidence="2" type="primary">SFI1</name>
    <name evidence="2" type="ORF">OS493_012010</name>
</gene>
<evidence type="ECO:0000256" key="1">
    <source>
        <dbReference type="SAM" id="MobiDB-lite"/>
    </source>
</evidence>
<dbReference type="OrthoDB" id="5987046at2759"/>
<dbReference type="PANTHER" id="PTHR22028">
    <property type="entry name" value="SFI1 SPINDLE BODY DOMAIN-CONTAINING PROTEIN-RELATED"/>
    <property type="match status" value="1"/>
</dbReference>
<feature type="compositionally biased region" description="Polar residues" evidence="1">
    <location>
        <begin position="17"/>
        <end position="30"/>
    </location>
</feature>
<feature type="compositionally biased region" description="Basic and acidic residues" evidence="1">
    <location>
        <begin position="73"/>
        <end position="100"/>
    </location>
</feature>
<dbReference type="GO" id="GO:0019902">
    <property type="term" value="F:phosphatase binding"/>
    <property type="evidence" value="ECO:0007669"/>
    <property type="project" value="TreeGrafter"/>
</dbReference>
<evidence type="ECO:0000313" key="3">
    <source>
        <dbReference type="Proteomes" id="UP001163046"/>
    </source>
</evidence>
<organism evidence="2 3">
    <name type="scientific">Desmophyllum pertusum</name>
    <dbReference type="NCBI Taxonomy" id="174260"/>
    <lineage>
        <taxon>Eukaryota</taxon>
        <taxon>Metazoa</taxon>
        <taxon>Cnidaria</taxon>
        <taxon>Anthozoa</taxon>
        <taxon>Hexacorallia</taxon>
        <taxon>Scleractinia</taxon>
        <taxon>Caryophylliina</taxon>
        <taxon>Caryophylliidae</taxon>
        <taxon>Desmophyllum</taxon>
    </lineage>
</organism>
<feature type="region of interest" description="Disordered" evidence="1">
    <location>
        <begin position="1"/>
        <end position="30"/>
    </location>
</feature>
<comment type="caution">
    <text evidence="2">The sequence shown here is derived from an EMBL/GenBank/DDBJ whole genome shotgun (WGS) entry which is preliminary data.</text>
</comment>
<evidence type="ECO:0000313" key="2">
    <source>
        <dbReference type="EMBL" id="KAJ7392351.1"/>
    </source>
</evidence>
<feature type="compositionally biased region" description="Basic and acidic residues" evidence="1">
    <location>
        <begin position="135"/>
        <end position="144"/>
    </location>
</feature>
<keyword evidence="3" id="KW-1185">Reference proteome</keyword>
<dbReference type="PANTHER" id="PTHR22028:SF4">
    <property type="entry name" value="PROTEIN SFI1 HOMOLOG"/>
    <property type="match status" value="1"/>
</dbReference>
<feature type="region of interest" description="Disordered" evidence="1">
    <location>
        <begin position="61"/>
        <end position="144"/>
    </location>
</feature>
<dbReference type="EMBL" id="MU825401">
    <property type="protein sequence ID" value="KAJ7392351.1"/>
    <property type="molecule type" value="Genomic_DNA"/>
</dbReference>
<name>A0A9X0DAA5_9CNID</name>
<accession>A0A9X0DAA5</accession>